<keyword evidence="5 9" id="KW-0227">DNA damage</keyword>
<dbReference type="GO" id="GO:0043590">
    <property type="term" value="C:bacterial nucleoid"/>
    <property type="evidence" value="ECO:0007669"/>
    <property type="project" value="TreeGrafter"/>
</dbReference>
<keyword evidence="6" id="KW-0067">ATP-binding</keyword>
<dbReference type="PANTHER" id="PTHR11059">
    <property type="entry name" value="DNA REPAIR PROTEIN RECN"/>
    <property type="match status" value="1"/>
</dbReference>
<keyword evidence="10" id="KW-0175">Coiled coil</keyword>
<evidence type="ECO:0000256" key="5">
    <source>
        <dbReference type="ARBA" id="ARBA00022763"/>
    </source>
</evidence>
<sequence length="559" mass="62703">MLVHLTVRHFAIVQELDIDLSDGMTAITGETGAGKSIAIDALSLCLGARAEAGMVRQGARKAEICATFNLAHLPAAADWLQQQELDDEDEPNCIIRRTISAEGRSKAYINGAPVPLQQLKSLGKHLINIHGQHAHHLLLKAEQQRQLLDEYAGHENLQQQVASHYRALMEAKRRYQALLESKEQREARRQLLDYQVLELNEFAIGEQEFPELETEHKRLSHSQCLLEQSQLSFHQLYESDEFNALAVLQQSVERLTELQEHDASLQPVVDMLSEASIQVDEASQQLRSYIDQLEIDPMRMQQVEQRYSIAIELARKHQVMPEQLYEHHQELLAEFESLQQQDDDLDALEQAINEQRQIYQTATRALSESRQKAAEKLGKAVETQIRQMNMSHACFTIEVHFDTTLPESAQGQDHIRFMIATNAGQPADVLEKVASGGELSRVGLALQVIASANQSIPTMIFDEVDTGISGPTASVVGQLMRRLGKSTQVLCVTHLPQVAACAHQQMLVTKFTDKDTTQTHMMSLEQEQRVEELARLLAGDKLTDVALANARELLSGQTD</sequence>
<evidence type="ECO:0000256" key="4">
    <source>
        <dbReference type="ARBA" id="ARBA00022741"/>
    </source>
</evidence>
<comment type="similarity">
    <text evidence="2 9">Belongs to the RecN family.</text>
</comment>
<protein>
    <recommendedName>
        <fullName evidence="3 9">DNA repair protein RecN</fullName>
    </recommendedName>
    <alternativeName>
        <fullName evidence="8 9">Recombination protein N</fullName>
    </alternativeName>
</protein>
<dbReference type="InterPro" id="IPR027417">
    <property type="entry name" value="P-loop_NTPase"/>
</dbReference>
<keyword evidence="7 9" id="KW-0234">DNA repair</keyword>
<dbReference type="NCBIfam" id="NF008121">
    <property type="entry name" value="PRK10869.1"/>
    <property type="match status" value="1"/>
</dbReference>
<dbReference type="InterPro" id="IPR004604">
    <property type="entry name" value="DNA_recomb/repair_RecN"/>
</dbReference>
<dbReference type="InterPro" id="IPR003395">
    <property type="entry name" value="RecF/RecN/SMC_N"/>
</dbReference>
<dbReference type="GO" id="GO:0006310">
    <property type="term" value="P:DNA recombination"/>
    <property type="evidence" value="ECO:0007669"/>
    <property type="project" value="InterPro"/>
</dbReference>
<dbReference type="RefSeq" id="WP_109339874.1">
    <property type="nucleotide sequence ID" value="NZ_CP029347.1"/>
</dbReference>
<keyword evidence="13" id="KW-1185">Reference proteome</keyword>
<dbReference type="PANTHER" id="PTHR11059:SF0">
    <property type="entry name" value="DNA REPAIR PROTEIN RECN"/>
    <property type="match status" value="1"/>
</dbReference>
<feature type="domain" description="RecF/RecN/SMC N-terminal" evidence="11">
    <location>
        <begin position="2"/>
        <end position="513"/>
    </location>
</feature>
<proteinExistence type="inferred from homology"/>
<dbReference type="PIRSF" id="PIRSF003128">
    <property type="entry name" value="RecN"/>
    <property type="match status" value="1"/>
</dbReference>
<dbReference type="FunFam" id="3.40.50.300:FF:000319">
    <property type="entry name" value="DNA repair protein RecN"/>
    <property type="match status" value="1"/>
</dbReference>
<evidence type="ECO:0000256" key="2">
    <source>
        <dbReference type="ARBA" id="ARBA00009441"/>
    </source>
</evidence>
<evidence type="ECO:0000256" key="3">
    <source>
        <dbReference type="ARBA" id="ARBA00021315"/>
    </source>
</evidence>
<accession>A0A2S2E3S2</accession>
<dbReference type="AlphaFoldDB" id="A0A2S2E3S2"/>
<gene>
    <name evidence="12" type="ORF">HMF8227_01810</name>
</gene>
<name>A0A2S2E3S2_9ALTE</name>
<evidence type="ECO:0000256" key="7">
    <source>
        <dbReference type="ARBA" id="ARBA00023204"/>
    </source>
</evidence>
<dbReference type="Pfam" id="PF02463">
    <property type="entry name" value="SMC_N"/>
    <property type="match status" value="1"/>
</dbReference>
<evidence type="ECO:0000256" key="6">
    <source>
        <dbReference type="ARBA" id="ARBA00022840"/>
    </source>
</evidence>
<comment type="function">
    <text evidence="1 9">May be involved in recombinational repair of damaged DNA.</text>
</comment>
<feature type="coiled-coil region" evidence="10">
    <location>
        <begin position="154"/>
        <end position="188"/>
    </location>
</feature>
<dbReference type="GO" id="GO:0006281">
    <property type="term" value="P:DNA repair"/>
    <property type="evidence" value="ECO:0007669"/>
    <property type="project" value="UniProtKB-KW"/>
</dbReference>
<dbReference type="Gene3D" id="3.40.50.300">
    <property type="entry name" value="P-loop containing nucleotide triphosphate hydrolases"/>
    <property type="match status" value="2"/>
</dbReference>
<evidence type="ECO:0000256" key="8">
    <source>
        <dbReference type="ARBA" id="ARBA00033408"/>
    </source>
</evidence>
<dbReference type="KEGG" id="salh:HMF8227_01810"/>
<evidence type="ECO:0000259" key="11">
    <source>
        <dbReference type="Pfam" id="PF02463"/>
    </source>
</evidence>
<dbReference type="OrthoDB" id="9806954at2"/>
<keyword evidence="4" id="KW-0547">Nucleotide-binding</keyword>
<feature type="coiled-coil region" evidence="10">
    <location>
        <begin position="338"/>
        <end position="365"/>
    </location>
</feature>
<evidence type="ECO:0000256" key="9">
    <source>
        <dbReference type="PIRNR" id="PIRNR003128"/>
    </source>
</evidence>
<dbReference type="Proteomes" id="UP000245728">
    <property type="component" value="Chromosome"/>
</dbReference>
<evidence type="ECO:0000313" key="13">
    <source>
        <dbReference type="Proteomes" id="UP000245728"/>
    </source>
</evidence>
<evidence type="ECO:0000256" key="1">
    <source>
        <dbReference type="ARBA" id="ARBA00003618"/>
    </source>
</evidence>
<dbReference type="FunFam" id="3.40.50.300:FF:000356">
    <property type="entry name" value="DNA repair protein RecN"/>
    <property type="match status" value="1"/>
</dbReference>
<reference evidence="12 13" key="1">
    <citation type="submission" date="2018-05" db="EMBL/GenBank/DDBJ databases">
        <title>Salinimonas sp. HMF8227 Genome sequencing and assembly.</title>
        <authorList>
            <person name="Kang H."/>
            <person name="Kang J."/>
            <person name="Cha I."/>
            <person name="Kim H."/>
            <person name="Joh K."/>
        </authorList>
    </citation>
    <scope>NUCLEOTIDE SEQUENCE [LARGE SCALE GENOMIC DNA]</scope>
    <source>
        <strain evidence="12 13">HMF8227</strain>
    </source>
</reference>
<organism evidence="12 13">
    <name type="scientific">Saliniradius amylolyticus</name>
    <dbReference type="NCBI Taxonomy" id="2183582"/>
    <lineage>
        <taxon>Bacteria</taxon>
        <taxon>Pseudomonadati</taxon>
        <taxon>Pseudomonadota</taxon>
        <taxon>Gammaproteobacteria</taxon>
        <taxon>Alteromonadales</taxon>
        <taxon>Alteromonadaceae</taxon>
        <taxon>Saliniradius</taxon>
    </lineage>
</organism>
<dbReference type="EMBL" id="CP029347">
    <property type="protein sequence ID" value="AWL12283.1"/>
    <property type="molecule type" value="Genomic_DNA"/>
</dbReference>
<dbReference type="NCBIfam" id="TIGR00634">
    <property type="entry name" value="recN"/>
    <property type="match status" value="1"/>
</dbReference>
<dbReference type="GO" id="GO:0005524">
    <property type="term" value="F:ATP binding"/>
    <property type="evidence" value="ECO:0007669"/>
    <property type="project" value="UniProtKB-KW"/>
</dbReference>
<dbReference type="CDD" id="cd03241">
    <property type="entry name" value="ABC_RecN"/>
    <property type="match status" value="2"/>
</dbReference>
<evidence type="ECO:0000256" key="10">
    <source>
        <dbReference type="SAM" id="Coils"/>
    </source>
</evidence>
<dbReference type="GO" id="GO:0009432">
    <property type="term" value="P:SOS response"/>
    <property type="evidence" value="ECO:0007669"/>
    <property type="project" value="UniProtKB-ARBA"/>
</dbReference>
<dbReference type="SUPFAM" id="SSF52540">
    <property type="entry name" value="P-loop containing nucleoside triphosphate hydrolases"/>
    <property type="match status" value="2"/>
</dbReference>
<evidence type="ECO:0000313" key="12">
    <source>
        <dbReference type="EMBL" id="AWL12283.1"/>
    </source>
</evidence>